<dbReference type="PROSITE" id="PS50072">
    <property type="entry name" value="CSA_PPIASE_2"/>
    <property type="match status" value="1"/>
</dbReference>
<keyword evidence="8" id="KW-0697">Rotamase</keyword>
<dbReference type="InterPro" id="IPR029000">
    <property type="entry name" value="Cyclophilin-like_dom_sf"/>
</dbReference>
<dbReference type="GO" id="GO:1990904">
    <property type="term" value="C:ribonucleoprotein complex"/>
    <property type="evidence" value="ECO:0007669"/>
    <property type="project" value="UniProtKB-KW"/>
</dbReference>
<keyword evidence="11" id="KW-1133">Transmembrane helix</keyword>
<proteinExistence type="inferred from homology"/>
<gene>
    <name evidence="13" type="ORF">RHSIM_Rhsim11G0030300</name>
</gene>
<dbReference type="InterPro" id="IPR002130">
    <property type="entry name" value="Cyclophilin-type_PPIase_dom"/>
</dbReference>
<accession>A0A834GCD7</accession>
<comment type="catalytic activity">
    <reaction evidence="1">
        <text>[protein]-peptidylproline (omega=180) = [protein]-peptidylproline (omega=0)</text>
        <dbReference type="Rhea" id="RHEA:16237"/>
        <dbReference type="Rhea" id="RHEA-COMP:10747"/>
        <dbReference type="Rhea" id="RHEA-COMP:10748"/>
        <dbReference type="ChEBI" id="CHEBI:83833"/>
        <dbReference type="ChEBI" id="CHEBI:83834"/>
        <dbReference type="EC" id="5.2.1.8"/>
    </reaction>
</comment>
<comment type="similarity">
    <text evidence="3">Belongs to the universal ribosomal protein uS11 family.</text>
</comment>
<keyword evidence="7" id="KW-0689">Ribosomal protein</keyword>
<dbReference type="Gene3D" id="3.30.420.80">
    <property type="entry name" value="Ribosomal protein S11"/>
    <property type="match status" value="1"/>
</dbReference>
<keyword evidence="11" id="KW-0812">Transmembrane</keyword>
<dbReference type="AlphaFoldDB" id="A0A834GCD7"/>
<dbReference type="GO" id="GO:0003735">
    <property type="term" value="F:structural constituent of ribosome"/>
    <property type="evidence" value="ECO:0007669"/>
    <property type="project" value="InterPro"/>
</dbReference>
<dbReference type="EC" id="5.2.1.8" evidence="5"/>
<evidence type="ECO:0000256" key="10">
    <source>
        <dbReference type="ARBA" id="ARBA00023274"/>
    </source>
</evidence>
<evidence type="ECO:0000256" key="6">
    <source>
        <dbReference type="ARBA" id="ARBA00022946"/>
    </source>
</evidence>
<dbReference type="GO" id="GO:0005506">
    <property type="term" value="F:iron ion binding"/>
    <property type="evidence" value="ECO:0007669"/>
    <property type="project" value="InterPro"/>
</dbReference>
<comment type="caution">
    <text evidence="13">The sequence shown here is derived from an EMBL/GenBank/DDBJ whole genome shotgun (WGS) entry which is preliminary data.</text>
</comment>
<evidence type="ECO:0000256" key="2">
    <source>
        <dbReference type="ARBA" id="ARBA00002388"/>
    </source>
</evidence>
<keyword evidence="8" id="KW-0413">Isomerase</keyword>
<keyword evidence="10" id="KW-0687">Ribonucleoprotein</keyword>
<keyword evidence="11" id="KW-0472">Membrane</keyword>
<dbReference type="Gene3D" id="2.40.100.10">
    <property type="entry name" value="Cyclophilin-like"/>
    <property type="match status" value="1"/>
</dbReference>
<keyword evidence="9" id="KW-0143">Chaperone</keyword>
<dbReference type="EMBL" id="WJXA01000011">
    <property type="protein sequence ID" value="KAF7128083.1"/>
    <property type="molecule type" value="Genomic_DNA"/>
</dbReference>
<dbReference type="Pfam" id="PF13225">
    <property type="entry name" value="D27-like_C"/>
    <property type="match status" value="1"/>
</dbReference>
<evidence type="ECO:0000256" key="1">
    <source>
        <dbReference type="ARBA" id="ARBA00000971"/>
    </source>
</evidence>
<dbReference type="Proteomes" id="UP000626092">
    <property type="component" value="Unassembled WGS sequence"/>
</dbReference>
<evidence type="ECO:0000256" key="11">
    <source>
        <dbReference type="SAM" id="Phobius"/>
    </source>
</evidence>
<dbReference type="OrthoDB" id="271386at2759"/>
<feature type="transmembrane region" description="Helical" evidence="11">
    <location>
        <begin position="21"/>
        <end position="42"/>
    </location>
</feature>
<evidence type="ECO:0000259" key="12">
    <source>
        <dbReference type="PROSITE" id="PS50072"/>
    </source>
</evidence>
<name>A0A834GCD7_RHOSS</name>
<dbReference type="InterPro" id="IPR025114">
    <property type="entry name" value="D27-like_C"/>
</dbReference>
<evidence type="ECO:0000256" key="4">
    <source>
        <dbReference type="ARBA" id="ARBA00007365"/>
    </source>
</evidence>
<dbReference type="GO" id="GO:0006412">
    <property type="term" value="P:translation"/>
    <property type="evidence" value="ECO:0007669"/>
    <property type="project" value="InterPro"/>
</dbReference>
<dbReference type="PANTHER" id="PTHR47269:SF1">
    <property type="entry name" value="PEPTIDYL-PROLYL CIS-TRANS ISOMERASE CYP21-4"/>
    <property type="match status" value="1"/>
</dbReference>
<evidence type="ECO:0000256" key="7">
    <source>
        <dbReference type="ARBA" id="ARBA00022980"/>
    </source>
</evidence>
<comment type="function">
    <text evidence="2">PPIases accelerate the folding of proteins. It catalyzes the cis-trans isomerization of proline imidic peptide bonds in oligopeptides.</text>
</comment>
<protein>
    <recommendedName>
        <fullName evidence="5">peptidylprolyl isomerase</fullName>
        <ecNumber evidence="5">5.2.1.8</ecNumber>
    </recommendedName>
</protein>
<keyword evidence="14" id="KW-1185">Reference proteome</keyword>
<dbReference type="Pfam" id="PF00411">
    <property type="entry name" value="Ribosomal_S11"/>
    <property type="match status" value="1"/>
</dbReference>
<dbReference type="PRINTS" id="PR00153">
    <property type="entry name" value="CSAPPISMRASE"/>
</dbReference>
<dbReference type="SUPFAM" id="SSF53137">
    <property type="entry name" value="Translational machinery components"/>
    <property type="match status" value="1"/>
</dbReference>
<evidence type="ECO:0000256" key="5">
    <source>
        <dbReference type="ARBA" id="ARBA00013194"/>
    </source>
</evidence>
<keyword evidence="6" id="KW-0809">Transit peptide</keyword>
<dbReference type="InterPro" id="IPR001971">
    <property type="entry name" value="Ribosomal_uS11"/>
</dbReference>
<dbReference type="CDD" id="cd00317">
    <property type="entry name" value="cyclophilin"/>
    <property type="match status" value="1"/>
</dbReference>
<evidence type="ECO:0000256" key="3">
    <source>
        <dbReference type="ARBA" id="ARBA00006194"/>
    </source>
</evidence>
<dbReference type="PANTHER" id="PTHR47269">
    <property type="entry name" value="PEPTIDYL-PROLYL CIS-TRANS ISOMERASE CYP21-4"/>
    <property type="match status" value="1"/>
</dbReference>
<comment type="similarity">
    <text evidence="4">Belongs to the cyclophilin-type PPIase family.</text>
</comment>
<dbReference type="GO" id="GO:0005840">
    <property type="term" value="C:ribosome"/>
    <property type="evidence" value="ECO:0007669"/>
    <property type="project" value="UniProtKB-KW"/>
</dbReference>
<sequence length="535" mass="59345">MARIKPQALLQQSKKKKGPSRISVTAVIVYSLIAIVTVYFLFATYRHWSQRSRIQEGDHLSDFEGDTDSKKTDVPRYAILNTSKGSITVELYKEGSPEAVDEFIDLCQRGHFKGMPFHHVIKNFVIQGGNTDRPGATDDWTLRGKHNNQLDTSVKHEAFMLGTSKAKHDKEAFELYITTAPIPDLNEKLIVFGRVIKGEDVVQEIEEVDTDEHYRPKSSIGIINVSLKQKVRILRALFPPLLLELYQMLIAPLQGGKVAAIMVARVTALSCQWLMCPCAVNNVDLPDGSSLRSGVFAERCKYLEESQCVGICINTCKLLTQTFFKDYMGVPLLMEPNFSDYSCQFKFGVLPPRPEDGNALKEPCLEICPNARRRREFTSSVDVLQCPDGLKGSAYLHNNSEAVANLNVAPQLLASLGKKVNASVSPPNAGDRRNNLGGSQLSQYGVERNADIVHIKLMRNNTFVTVTDSKGDKKFGASSGMLSEMKGGPKLSRYAAEATAEHVGRLARNMGLKTSAVKVNGFSYFKKKKQSDCEL</sequence>
<evidence type="ECO:0000313" key="14">
    <source>
        <dbReference type="Proteomes" id="UP000626092"/>
    </source>
</evidence>
<reference evidence="13" key="1">
    <citation type="submission" date="2019-11" db="EMBL/GenBank/DDBJ databases">
        <authorList>
            <person name="Liu Y."/>
            <person name="Hou J."/>
            <person name="Li T.-Q."/>
            <person name="Guan C.-H."/>
            <person name="Wu X."/>
            <person name="Wu H.-Z."/>
            <person name="Ling F."/>
            <person name="Zhang R."/>
            <person name="Shi X.-G."/>
            <person name="Ren J.-P."/>
            <person name="Chen E.-F."/>
            <person name="Sun J.-M."/>
        </authorList>
    </citation>
    <scope>NUCLEOTIDE SEQUENCE</scope>
    <source>
        <strain evidence="13">Adult_tree_wgs_1</strain>
        <tissue evidence="13">Leaves</tissue>
    </source>
</reference>
<organism evidence="13 14">
    <name type="scientific">Rhododendron simsii</name>
    <name type="common">Sims's rhododendron</name>
    <dbReference type="NCBI Taxonomy" id="118357"/>
    <lineage>
        <taxon>Eukaryota</taxon>
        <taxon>Viridiplantae</taxon>
        <taxon>Streptophyta</taxon>
        <taxon>Embryophyta</taxon>
        <taxon>Tracheophyta</taxon>
        <taxon>Spermatophyta</taxon>
        <taxon>Magnoliopsida</taxon>
        <taxon>eudicotyledons</taxon>
        <taxon>Gunneridae</taxon>
        <taxon>Pentapetalae</taxon>
        <taxon>asterids</taxon>
        <taxon>Ericales</taxon>
        <taxon>Ericaceae</taxon>
        <taxon>Ericoideae</taxon>
        <taxon>Rhodoreae</taxon>
        <taxon>Rhododendron</taxon>
    </lineage>
</organism>
<evidence type="ECO:0000256" key="9">
    <source>
        <dbReference type="ARBA" id="ARBA00023186"/>
    </source>
</evidence>
<dbReference type="SUPFAM" id="SSF50891">
    <property type="entry name" value="Cyclophilin-like"/>
    <property type="match status" value="1"/>
</dbReference>
<evidence type="ECO:0000256" key="8">
    <source>
        <dbReference type="ARBA" id="ARBA00023110"/>
    </source>
</evidence>
<dbReference type="Pfam" id="PF00160">
    <property type="entry name" value="Pro_isomerase"/>
    <property type="match status" value="1"/>
</dbReference>
<feature type="domain" description="PPIase cyclophilin-type" evidence="12">
    <location>
        <begin position="85"/>
        <end position="227"/>
    </location>
</feature>
<dbReference type="FunFam" id="2.40.100.10:FF:000074">
    <property type="entry name" value="Peptidyl-prolyl cis-trans isomerase"/>
    <property type="match status" value="1"/>
</dbReference>
<dbReference type="GO" id="GO:0003755">
    <property type="term" value="F:peptidyl-prolyl cis-trans isomerase activity"/>
    <property type="evidence" value="ECO:0007669"/>
    <property type="project" value="UniProtKB-KW"/>
</dbReference>
<evidence type="ECO:0000313" key="13">
    <source>
        <dbReference type="EMBL" id="KAF7128083.1"/>
    </source>
</evidence>
<dbReference type="InterPro" id="IPR036967">
    <property type="entry name" value="Ribosomal_uS11_sf"/>
</dbReference>